<accession>A0A5N6S5T0</accession>
<dbReference type="EMBL" id="QDAG01000004">
    <property type="protein sequence ID" value="KAE8128860.1"/>
    <property type="molecule type" value="Genomic_DNA"/>
</dbReference>
<proteinExistence type="predicted"/>
<keyword evidence="5" id="KW-1185">Reference proteome</keyword>
<evidence type="ECO:0000256" key="2">
    <source>
        <dbReference type="SAM" id="MobiDB-lite"/>
    </source>
</evidence>
<protein>
    <submittedName>
        <fullName evidence="4">Aldo/keto reductase</fullName>
    </submittedName>
</protein>
<sequence>MPLTMTYGRPSPQSAVETVHAALDAGVTLFDTADMYGVGANERLLGRALGGHRDEVTIATKLGIVALPGVGIPVGLNARPERVRKCVEGSLRRLGTDRIDLLYLHRVDPSVPIEETIGAMAELVSEGSVRELGVCEVTAELLERANAVHRLAALQSEWSLFSRDVESGPLQAARRLGLAVVAYSPLGRGMLTGDPGSTTRLSLLDVRRFLPRWRGKNLQRNLDMVEVVRNVADAHSCTPAQVALAWLLNKGHDVVPIPGTSSPRHLRANLAALDVMLTKQDTARLDRLEAHGARARASDARSPCDAVGSQAIS</sequence>
<dbReference type="SUPFAM" id="SSF51430">
    <property type="entry name" value="NAD(P)-linked oxidoreductase"/>
    <property type="match status" value="1"/>
</dbReference>
<dbReference type="Proteomes" id="UP000325415">
    <property type="component" value="Unassembled WGS sequence"/>
</dbReference>
<dbReference type="InterPro" id="IPR023210">
    <property type="entry name" value="NADP_OxRdtase_dom"/>
</dbReference>
<feature type="region of interest" description="Disordered" evidence="2">
    <location>
        <begin position="292"/>
        <end position="313"/>
    </location>
</feature>
<dbReference type="PANTHER" id="PTHR43625">
    <property type="entry name" value="AFLATOXIN B1 ALDEHYDE REDUCTASE"/>
    <property type="match status" value="1"/>
</dbReference>
<organism evidence="4 5">
    <name type="scientific">Bifidobacterium tibiigranuli</name>
    <dbReference type="NCBI Taxonomy" id="2172043"/>
    <lineage>
        <taxon>Bacteria</taxon>
        <taxon>Bacillati</taxon>
        <taxon>Actinomycetota</taxon>
        <taxon>Actinomycetes</taxon>
        <taxon>Bifidobacteriales</taxon>
        <taxon>Bifidobacteriaceae</taxon>
        <taxon>Bifidobacterium</taxon>
    </lineage>
</organism>
<evidence type="ECO:0000313" key="4">
    <source>
        <dbReference type="EMBL" id="KAE8128860.1"/>
    </source>
</evidence>
<comment type="caution">
    <text evidence="4">The sequence shown here is derived from an EMBL/GenBank/DDBJ whole genome shotgun (WGS) entry which is preliminary data.</text>
</comment>
<name>A0A5N6S5T0_9BIFI</name>
<reference evidence="4 5" key="1">
    <citation type="submission" date="2018-04" db="EMBL/GenBank/DDBJ databases">
        <authorList>
            <person name="Eckel V.P."/>
            <person name="Vogel R.F."/>
        </authorList>
    </citation>
    <scope>NUCLEOTIDE SEQUENCE [LARGE SCALE GENOMIC DNA]</scope>
    <source>
        <strain evidence="5">TMW 2.1764</strain>
    </source>
</reference>
<dbReference type="Gene3D" id="3.20.20.100">
    <property type="entry name" value="NADP-dependent oxidoreductase domain"/>
    <property type="match status" value="1"/>
</dbReference>
<keyword evidence="1" id="KW-0560">Oxidoreductase</keyword>
<dbReference type="GO" id="GO:0005737">
    <property type="term" value="C:cytoplasm"/>
    <property type="evidence" value="ECO:0007669"/>
    <property type="project" value="TreeGrafter"/>
</dbReference>
<evidence type="ECO:0000259" key="3">
    <source>
        <dbReference type="Pfam" id="PF00248"/>
    </source>
</evidence>
<dbReference type="OrthoDB" id="9768793at2"/>
<dbReference type="GO" id="GO:0016491">
    <property type="term" value="F:oxidoreductase activity"/>
    <property type="evidence" value="ECO:0007669"/>
    <property type="project" value="UniProtKB-KW"/>
</dbReference>
<dbReference type="PANTHER" id="PTHR43625:SF40">
    <property type="entry name" value="ALDO-KETO REDUCTASE YAKC [NADP(+)]"/>
    <property type="match status" value="1"/>
</dbReference>
<dbReference type="Pfam" id="PF00248">
    <property type="entry name" value="Aldo_ket_red"/>
    <property type="match status" value="1"/>
</dbReference>
<gene>
    <name evidence="4" type="ORF">DDE84_04675</name>
</gene>
<dbReference type="AlphaFoldDB" id="A0A5N6S5T0"/>
<dbReference type="InterPro" id="IPR050791">
    <property type="entry name" value="Aldo-Keto_reductase"/>
</dbReference>
<dbReference type="InterPro" id="IPR036812">
    <property type="entry name" value="NAD(P)_OxRdtase_dom_sf"/>
</dbReference>
<evidence type="ECO:0000313" key="5">
    <source>
        <dbReference type="Proteomes" id="UP000325415"/>
    </source>
</evidence>
<feature type="domain" description="NADP-dependent oxidoreductase" evidence="3">
    <location>
        <begin position="5"/>
        <end position="288"/>
    </location>
</feature>
<evidence type="ECO:0000256" key="1">
    <source>
        <dbReference type="ARBA" id="ARBA00023002"/>
    </source>
</evidence>